<reference evidence="2 3" key="1">
    <citation type="journal article" date="2004" name="Science">
        <title>The genome of the diatom Thalassiosira pseudonana: ecology, evolution, and metabolism.</title>
        <authorList>
            <person name="Armbrust E.V."/>
            <person name="Berges J.A."/>
            <person name="Bowler C."/>
            <person name="Green B.R."/>
            <person name="Martinez D."/>
            <person name="Putnam N.H."/>
            <person name="Zhou S."/>
            <person name="Allen A.E."/>
            <person name="Apt K.E."/>
            <person name="Bechner M."/>
            <person name="Brzezinski M.A."/>
            <person name="Chaal B.K."/>
            <person name="Chiovitti A."/>
            <person name="Davis A.K."/>
            <person name="Demarest M.S."/>
            <person name="Detter J.C."/>
            <person name="Glavina T."/>
            <person name="Goodstein D."/>
            <person name="Hadi M.Z."/>
            <person name="Hellsten U."/>
            <person name="Hildebrand M."/>
            <person name="Jenkins B.D."/>
            <person name="Jurka J."/>
            <person name="Kapitonov V.V."/>
            <person name="Kroger N."/>
            <person name="Lau W.W."/>
            <person name="Lane T.W."/>
            <person name="Larimer F.W."/>
            <person name="Lippmeier J.C."/>
            <person name="Lucas S."/>
            <person name="Medina M."/>
            <person name="Montsant A."/>
            <person name="Obornik M."/>
            <person name="Parker M.S."/>
            <person name="Palenik B."/>
            <person name="Pazour G.J."/>
            <person name="Richardson P.M."/>
            <person name="Rynearson T.A."/>
            <person name="Saito M.A."/>
            <person name="Schwartz D.C."/>
            <person name="Thamatrakoln K."/>
            <person name="Valentin K."/>
            <person name="Vardi A."/>
            <person name="Wilkerson F.P."/>
            <person name="Rokhsar D.S."/>
        </authorList>
    </citation>
    <scope>NUCLEOTIDE SEQUENCE [LARGE SCALE GENOMIC DNA]</scope>
    <source>
        <strain evidence="2 3">CCMP1335</strain>
    </source>
</reference>
<feature type="region of interest" description="Disordered" evidence="1">
    <location>
        <begin position="481"/>
        <end position="502"/>
    </location>
</feature>
<feature type="region of interest" description="Disordered" evidence="1">
    <location>
        <begin position="225"/>
        <end position="258"/>
    </location>
</feature>
<dbReference type="RefSeq" id="XP_002293357.1">
    <property type="nucleotide sequence ID" value="XM_002293321.1"/>
</dbReference>
<reference evidence="2 3" key="2">
    <citation type="journal article" date="2008" name="Nature">
        <title>The Phaeodactylum genome reveals the evolutionary history of diatom genomes.</title>
        <authorList>
            <person name="Bowler C."/>
            <person name="Allen A.E."/>
            <person name="Badger J.H."/>
            <person name="Grimwood J."/>
            <person name="Jabbari K."/>
            <person name="Kuo A."/>
            <person name="Maheswari U."/>
            <person name="Martens C."/>
            <person name="Maumus F."/>
            <person name="Otillar R.P."/>
            <person name="Rayko E."/>
            <person name="Salamov A."/>
            <person name="Vandepoele K."/>
            <person name="Beszteri B."/>
            <person name="Gruber A."/>
            <person name="Heijde M."/>
            <person name="Katinka M."/>
            <person name="Mock T."/>
            <person name="Valentin K."/>
            <person name="Verret F."/>
            <person name="Berges J.A."/>
            <person name="Brownlee C."/>
            <person name="Cadoret J.P."/>
            <person name="Chiovitti A."/>
            <person name="Choi C.J."/>
            <person name="Coesel S."/>
            <person name="De Martino A."/>
            <person name="Detter J.C."/>
            <person name="Durkin C."/>
            <person name="Falciatore A."/>
            <person name="Fournet J."/>
            <person name="Haruta M."/>
            <person name="Huysman M.J."/>
            <person name="Jenkins B.D."/>
            <person name="Jiroutova K."/>
            <person name="Jorgensen R.E."/>
            <person name="Joubert Y."/>
            <person name="Kaplan A."/>
            <person name="Kroger N."/>
            <person name="Kroth P.G."/>
            <person name="La Roche J."/>
            <person name="Lindquist E."/>
            <person name="Lommer M."/>
            <person name="Martin-Jezequel V."/>
            <person name="Lopez P.J."/>
            <person name="Lucas S."/>
            <person name="Mangogna M."/>
            <person name="McGinnis K."/>
            <person name="Medlin L.K."/>
            <person name="Montsant A."/>
            <person name="Oudot-Le Secq M.P."/>
            <person name="Napoli C."/>
            <person name="Obornik M."/>
            <person name="Parker M.S."/>
            <person name="Petit J.L."/>
            <person name="Porcel B.M."/>
            <person name="Poulsen N."/>
            <person name="Robison M."/>
            <person name="Rychlewski L."/>
            <person name="Rynearson T.A."/>
            <person name="Schmutz J."/>
            <person name="Shapiro H."/>
            <person name="Siaut M."/>
            <person name="Stanley M."/>
            <person name="Sussman M.R."/>
            <person name="Taylor A.R."/>
            <person name="Vardi A."/>
            <person name="von Dassow P."/>
            <person name="Vyverman W."/>
            <person name="Willis A."/>
            <person name="Wyrwicz L.S."/>
            <person name="Rokhsar D.S."/>
            <person name="Weissenbach J."/>
            <person name="Armbrust E.V."/>
            <person name="Green B.R."/>
            <person name="Van de Peer Y."/>
            <person name="Grigoriev I.V."/>
        </authorList>
    </citation>
    <scope>NUCLEOTIDE SEQUENCE [LARGE SCALE GENOMIC DNA]</scope>
    <source>
        <strain evidence="2 3">CCMP1335</strain>
    </source>
</reference>
<feature type="compositionally biased region" description="Low complexity" evidence="1">
    <location>
        <begin position="101"/>
        <end position="113"/>
    </location>
</feature>
<evidence type="ECO:0000313" key="3">
    <source>
        <dbReference type="Proteomes" id="UP000001449"/>
    </source>
</evidence>
<keyword evidence="3" id="KW-1185">Reference proteome</keyword>
<feature type="region of interest" description="Disordered" evidence="1">
    <location>
        <begin position="573"/>
        <end position="604"/>
    </location>
</feature>
<gene>
    <name evidence="2" type="ORF">THAPSDRAFT_9424</name>
</gene>
<dbReference type="InParanoid" id="B8CBA4"/>
<feature type="compositionally biased region" description="Basic residues" evidence="1">
    <location>
        <begin position="790"/>
        <end position="799"/>
    </location>
</feature>
<feature type="region of interest" description="Disordered" evidence="1">
    <location>
        <begin position="1"/>
        <end position="34"/>
    </location>
</feature>
<dbReference type="PaxDb" id="35128-Thaps9424"/>
<dbReference type="KEGG" id="tps:THAPSDRAFT_9424"/>
<feature type="region of interest" description="Disordered" evidence="1">
    <location>
        <begin position="178"/>
        <end position="211"/>
    </location>
</feature>
<evidence type="ECO:0000313" key="2">
    <source>
        <dbReference type="EMBL" id="EED89093.1"/>
    </source>
</evidence>
<evidence type="ECO:0000256" key="1">
    <source>
        <dbReference type="SAM" id="MobiDB-lite"/>
    </source>
</evidence>
<feature type="region of interest" description="Disordered" evidence="1">
    <location>
        <begin position="83"/>
        <end position="115"/>
    </location>
</feature>
<feature type="region of interest" description="Disordered" evidence="1">
    <location>
        <begin position="781"/>
        <end position="835"/>
    </location>
</feature>
<feature type="compositionally biased region" description="Low complexity" evidence="1">
    <location>
        <begin position="226"/>
        <end position="257"/>
    </location>
</feature>
<feature type="compositionally biased region" description="Basic and acidic residues" evidence="1">
    <location>
        <begin position="202"/>
        <end position="211"/>
    </location>
</feature>
<sequence length="835" mass="90172">MFLMIAPSPSSKPEGRSSATEPTHKSKQHSRNKSKEYSAFLEAVIDSVCCNATSNDYGDYDYTRNDAGLNVCGISNIGSGKSDGNFLSRHHRSSSTGHLNQQQQQHSQQQPMQKAIHETPLAESILPHLRFQSLPQNNSGNSVSVSSLHEFYHLFLADDAPHSFQKFHEGNGDEGIEITKWRRVDNGRMQQQQQKQGHRRSKSESNKIRNRAEVMERVISFTTRITPNSSSSSTASNAFNSNSNTDSTNSNNTPSASIPLGVHATQTLYKYTHQHPQVFVLQCEFSFDFDNTTTNNKNASSLGSTAAAAVERVGSRLSMGLSMANLGSLLISNDVKGSTVTVRVVLREGGVKGVNGNSGGSGGGDAGILHRWSGGVNGNSGLGSTGRQSGLCGGSGLLSGGCKEESYLSCFTHPLLLPTDGLCASRLNRQSSINVPWVQSSNSFADIDEDEHDVPRDNLGSPAHIGASLLSAIKAKNANDEWSADGKGKKKGSWSITGDDLTGGPLEDAVPATPGLVLQHLSMKSGKGMEGHEDVLSTTSRGSLKLKHIPSFEMSRQPSAVSMRRMFLEKDGAITTGGKSQSRRSNSMNSTSSSINNTNATPTSQGLSMRIETQLNHPLTLSSSSLSSISRSKGSFAKVSSIDDKIRRGLKKRVSRTWISWAESWCMRLWEEQASAQIKHNLGGADCPVRKRSKVNVRPNVRRIGEVATAKGVGVGTRNSGSITSSKASATQSASATATYVWNSMKGSGQKARKERWAFVEDTSRENECGVEVACTISTPRAKRDSGKKPVNHPKKKGIKLLSRQTDTNVETECNKSKLSTRWSKSPTKKAKPKR</sequence>
<dbReference type="EMBL" id="CM000648">
    <property type="protein sequence ID" value="EED89093.1"/>
    <property type="molecule type" value="Genomic_DNA"/>
</dbReference>
<dbReference type="Proteomes" id="UP000001449">
    <property type="component" value="Chromosome 13"/>
</dbReference>
<proteinExistence type="predicted"/>
<dbReference type="AlphaFoldDB" id="B8CBA4"/>
<protein>
    <recommendedName>
        <fullName evidence="4">VASt domain-containing protein</fullName>
    </recommendedName>
</protein>
<accession>B8CBA4</accession>
<dbReference type="GeneID" id="7445748"/>
<feature type="compositionally biased region" description="Polar residues" evidence="1">
    <location>
        <begin position="803"/>
        <end position="826"/>
    </location>
</feature>
<feature type="compositionally biased region" description="Low complexity" evidence="1">
    <location>
        <begin position="583"/>
        <end position="604"/>
    </location>
</feature>
<evidence type="ECO:0008006" key="4">
    <source>
        <dbReference type="Google" id="ProtNLM"/>
    </source>
</evidence>
<organism evidence="2 3">
    <name type="scientific">Thalassiosira pseudonana</name>
    <name type="common">Marine diatom</name>
    <name type="synonym">Cyclotella nana</name>
    <dbReference type="NCBI Taxonomy" id="35128"/>
    <lineage>
        <taxon>Eukaryota</taxon>
        <taxon>Sar</taxon>
        <taxon>Stramenopiles</taxon>
        <taxon>Ochrophyta</taxon>
        <taxon>Bacillariophyta</taxon>
        <taxon>Coscinodiscophyceae</taxon>
        <taxon>Thalassiosirophycidae</taxon>
        <taxon>Thalassiosirales</taxon>
        <taxon>Thalassiosiraceae</taxon>
        <taxon>Thalassiosira</taxon>
    </lineage>
</organism>
<name>B8CBA4_THAPS</name>
<dbReference type="HOGENOM" id="CLU_340269_0_0_1"/>